<dbReference type="AlphaFoldDB" id="A0A7G2CAK1"/>
<gene>
    <name evidence="2" type="ORF">ADEAN_000356200</name>
</gene>
<dbReference type="OrthoDB" id="266480at2759"/>
<name>A0A7G2CAK1_9TRYP</name>
<proteinExistence type="predicted"/>
<keyword evidence="3" id="KW-1185">Reference proteome</keyword>
<dbReference type="Proteomes" id="UP000515908">
    <property type="component" value="Chromosome 06"/>
</dbReference>
<feature type="region of interest" description="Disordered" evidence="1">
    <location>
        <begin position="526"/>
        <end position="585"/>
    </location>
</feature>
<protein>
    <submittedName>
        <fullName evidence="2">Uncharacterized protein</fullName>
    </submittedName>
</protein>
<feature type="region of interest" description="Disordered" evidence="1">
    <location>
        <begin position="247"/>
        <end position="267"/>
    </location>
</feature>
<evidence type="ECO:0000256" key="1">
    <source>
        <dbReference type="SAM" id="MobiDB-lite"/>
    </source>
</evidence>
<sequence length="613" mass="70663">MTRNEMEKQRLLLHKELKEQEALSQCTFHPYISESAQKIKGKGTKNFMYKCIEWEKEAAEKLAARYAKVEEEVAVRATMNERSRQIALRSTKERPLLWEPKHTEEEPPNPYTHTPLTSAAMERQLLNLRSVHHGDTSTLTQPNKVSTKEYLARVEEDIQRRQRTAELLQRKYDSLYGDGRQYEERTGQPLHAPNSWPTLLKDGKHIPYYALDPADQQVLRQQLKKNGCEFALIKLLRREAQEQRKAASNAVRQRAGGTGEDSNVSQESMLQEIVEAERAVSVRDLIDRLEKEDAQREQNKKKSEKKFYGDLTFTPTLSKRTNTIAKRKLGGKPIYERPAPANRNPNEKDAPALHVKTDATAVDRVALRNAQWLETRERRRDKKLSEKEKEELAGCTFAPSRKAAHEVLVDGGRRTVDVYHPADTKEKTPPQELSYYRRRKSSVYSPAQLDQLAAAADLRLMNELEMLRDSNARQGRTFMDPQFVDTVMEGKLRKAGDLRHRTSLSASTRDPYLALTRLGMREAPRLPTTSQSLSTRVSPIPYPSQSRSPSHVAWRLAEEEDNQEEEEEETMYEDPHIPHREGKEHSALVEDPWVVLDDETDRILARLDEERGF</sequence>
<reference evidence="2 3" key="1">
    <citation type="submission" date="2020-08" db="EMBL/GenBank/DDBJ databases">
        <authorList>
            <person name="Newling K."/>
            <person name="Davey J."/>
            <person name="Forrester S."/>
        </authorList>
    </citation>
    <scope>NUCLEOTIDE SEQUENCE [LARGE SCALE GENOMIC DNA]</scope>
    <source>
        <strain evidence="3">Crithidia deanei Carvalho (ATCC PRA-265)</strain>
    </source>
</reference>
<evidence type="ECO:0000313" key="3">
    <source>
        <dbReference type="Proteomes" id="UP000515908"/>
    </source>
</evidence>
<feature type="compositionally biased region" description="Polar residues" evidence="1">
    <location>
        <begin position="527"/>
        <end position="549"/>
    </location>
</feature>
<dbReference type="EMBL" id="LR877150">
    <property type="protein sequence ID" value="CAD2216101.1"/>
    <property type="molecule type" value="Genomic_DNA"/>
</dbReference>
<evidence type="ECO:0000313" key="2">
    <source>
        <dbReference type="EMBL" id="CAD2216101.1"/>
    </source>
</evidence>
<feature type="compositionally biased region" description="Acidic residues" evidence="1">
    <location>
        <begin position="558"/>
        <end position="572"/>
    </location>
</feature>
<dbReference type="VEuPathDB" id="TriTrypDB:ADEAN_000356200"/>
<accession>A0A7G2CAK1</accession>
<organism evidence="2 3">
    <name type="scientific">Angomonas deanei</name>
    <dbReference type="NCBI Taxonomy" id="59799"/>
    <lineage>
        <taxon>Eukaryota</taxon>
        <taxon>Discoba</taxon>
        <taxon>Euglenozoa</taxon>
        <taxon>Kinetoplastea</taxon>
        <taxon>Metakinetoplastina</taxon>
        <taxon>Trypanosomatida</taxon>
        <taxon>Trypanosomatidae</taxon>
        <taxon>Strigomonadinae</taxon>
        <taxon>Angomonas</taxon>
    </lineage>
</organism>
<feature type="compositionally biased region" description="Basic and acidic residues" evidence="1">
    <location>
        <begin position="573"/>
        <end position="585"/>
    </location>
</feature>